<dbReference type="PANTHER" id="PTHR43238">
    <property type="entry name" value="GDP-L-FUCOSE SYNTHASE"/>
    <property type="match status" value="1"/>
</dbReference>
<organism evidence="2">
    <name type="scientific">marine metagenome</name>
    <dbReference type="NCBI Taxonomy" id="408172"/>
    <lineage>
        <taxon>unclassified sequences</taxon>
        <taxon>metagenomes</taxon>
        <taxon>ecological metagenomes</taxon>
    </lineage>
</organism>
<dbReference type="AlphaFoldDB" id="A0A381X282"/>
<dbReference type="Gene3D" id="3.90.25.10">
    <property type="entry name" value="UDP-galactose 4-epimerase, domain 1"/>
    <property type="match status" value="1"/>
</dbReference>
<protein>
    <recommendedName>
        <fullName evidence="1">NAD-dependent epimerase/dehydratase domain-containing protein</fullName>
    </recommendedName>
</protein>
<dbReference type="InterPro" id="IPR001509">
    <property type="entry name" value="Epimerase_deHydtase"/>
</dbReference>
<dbReference type="EMBL" id="UINC01013640">
    <property type="protein sequence ID" value="SVA58790.1"/>
    <property type="molecule type" value="Genomic_DNA"/>
</dbReference>
<proteinExistence type="predicted"/>
<gene>
    <name evidence="2" type="ORF">METZ01_LOCUS111644</name>
</gene>
<dbReference type="GO" id="GO:0050577">
    <property type="term" value="F:GDP-L-fucose synthase activity"/>
    <property type="evidence" value="ECO:0007669"/>
    <property type="project" value="TreeGrafter"/>
</dbReference>
<feature type="non-terminal residue" evidence="2">
    <location>
        <position position="1"/>
    </location>
</feature>
<sequence length="333" mass="36559">VTFYTGKQVLVTGGTGLIGRPLVEMLQTAGAKVRIAALDDPSRAPDGVEFRRADLREFGQCMEVAEGCEIVFQLAGVKGSPAMTATRPASFFVPTITFNTNMMEAARRQGVQRYLFTSSIGVYAPAEVFYEDDVWKTFPSPNDRFAGWAKRMGELQADAYKIEYGWDKISIVRPANVYGPYDNFDPKNAMVIPSLIHRVLSGENPLVVWGDGSAVRDFIHARDVAQGMMMAVRQGYSLPVNLGSGEGVTVRRIAEILAENVPGLRIEWDTSKPSGDAKRLMDMARAGSIGFKPKVDVEKGIAETLAWYQANRAVSEQRYNAFTDSALAPKAMP</sequence>
<dbReference type="InterPro" id="IPR036291">
    <property type="entry name" value="NAD(P)-bd_dom_sf"/>
</dbReference>
<dbReference type="SUPFAM" id="SSF51735">
    <property type="entry name" value="NAD(P)-binding Rossmann-fold domains"/>
    <property type="match status" value="1"/>
</dbReference>
<reference evidence="2" key="1">
    <citation type="submission" date="2018-05" db="EMBL/GenBank/DDBJ databases">
        <authorList>
            <person name="Lanie J.A."/>
            <person name="Ng W.-L."/>
            <person name="Kazmierczak K.M."/>
            <person name="Andrzejewski T.M."/>
            <person name="Davidsen T.M."/>
            <person name="Wayne K.J."/>
            <person name="Tettelin H."/>
            <person name="Glass J.I."/>
            <person name="Rusch D."/>
            <person name="Podicherti R."/>
            <person name="Tsui H.-C.T."/>
            <person name="Winkler M.E."/>
        </authorList>
    </citation>
    <scope>NUCLEOTIDE SEQUENCE</scope>
</reference>
<feature type="domain" description="NAD-dependent epimerase/dehydratase" evidence="1">
    <location>
        <begin position="9"/>
        <end position="235"/>
    </location>
</feature>
<dbReference type="Pfam" id="PF01370">
    <property type="entry name" value="Epimerase"/>
    <property type="match status" value="1"/>
</dbReference>
<accession>A0A381X282</accession>
<dbReference type="Gene3D" id="3.40.50.720">
    <property type="entry name" value="NAD(P)-binding Rossmann-like Domain"/>
    <property type="match status" value="1"/>
</dbReference>
<dbReference type="PANTHER" id="PTHR43238:SF1">
    <property type="entry name" value="GDP-L-FUCOSE SYNTHASE"/>
    <property type="match status" value="1"/>
</dbReference>
<evidence type="ECO:0000259" key="1">
    <source>
        <dbReference type="Pfam" id="PF01370"/>
    </source>
</evidence>
<name>A0A381X282_9ZZZZ</name>
<evidence type="ECO:0000313" key="2">
    <source>
        <dbReference type="EMBL" id="SVA58790.1"/>
    </source>
</evidence>